<reference evidence="3" key="1">
    <citation type="submission" date="2015-02" db="EMBL/GenBank/DDBJ databases">
        <title>Characterization of two novel Thaumarchaeota isolated from the Northern Adriatic Sea.</title>
        <authorList>
            <person name="Bayer B."/>
            <person name="Vojvoda J."/>
            <person name="Offre P."/>
            <person name="Srivastava A."/>
            <person name="Elisabeth N."/>
            <person name="Garcia J.A.L."/>
            <person name="Schleper C."/>
            <person name="Herndl G.J."/>
        </authorList>
    </citation>
    <scope>NUCLEOTIDE SEQUENCE [LARGE SCALE GENOMIC DNA]</scope>
    <source>
        <strain evidence="3">D3C</strain>
    </source>
</reference>
<dbReference type="InterPro" id="IPR057527">
    <property type="entry name" value="HVO_A0261-like_N"/>
</dbReference>
<protein>
    <submittedName>
        <fullName evidence="2">Transcriptional regulator protein-like protein</fullName>
    </submittedName>
</protein>
<evidence type="ECO:0000313" key="2">
    <source>
        <dbReference type="EMBL" id="AJM92313.1"/>
    </source>
</evidence>
<evidence type="ECO:0000259" key="1">
    <source>
        <dbReference type="Pfam" id="PF25213"/>
    </source>
</evidence>
<dbReference type="AlphaFoldDB" id="A0A0C5BRC7"/>
<gene>
    <name evidence="2" type="ORF">NPIRD3C_1101</name>
</gene>
<reference evidence="2 3" key="3">
    <citation type="journal article" date="2019" name="Int. J. Syst. Evol. Microbiol.">
        <title>Nitrosopumilus adriaticus sp. nov. and Nitrosopumilus piranensis sp. nov., two ammonia-oxidizing archaea from the Adriatic Sea and members of the class Nitrososphaeria.</title>
        <authorList>
            <person name="Bayer B."/>
            <person name="Vojvoda J."/>
            <person name="Reinthaler T."/>
            <person name="Reyes C."/>
            <person name="Pinto M."/>
            <person name="Herndl G.J."/>
        </authorList>
    </citation>
    <scope>NUCLEOTIDE SEQUENCE [LARGE SCALE GENOMIC DNA]</scope>
    <source>
        <strain evidence="2 3">D3C</strain>
    </source>
</reference>
<dbReference type="PATRIC" id="fig|1582439.9.peg.1134"/>
<dbReference type="InterPro" id="IPR011991">
    <property type="entry name" value="ArsR-like_HTH"/>
</dbReference>
<dbReference type="STRING" id="1582439.NPIRD3C_1101"/>
<proteinExistence type="predicted"/>
<dbReference type="InterPro" id="IPR036390">
    <property type="entry name" value="WH_DNA-bd_sf"/>
</dbReference>
<accession>A0A0C5BRC7</accession>
<dbReference type="CDD" id="cd00090">
    <property type="entry name" value="HTH_ARSR"/>
    <property type="match status" value="1"/>
</dbReference>
<dbReference type="Gene3D" id="1.10.10.10">
    <property type="entry name" value="Winged helix-like DNA-binding domain superfamily/Winged helix DNA-binding domain"/>
    <property type="match status" value="1"/>
</dbReference>
<feature type="domain" description="HVO-A0261-like N-terminal" evidence="1">
    <location>
        <begin position="16"/>
        <end position="86"/>
    </location>
</feature>
<evidence type="ECO:0000313" key="3">
    <source>
        <dbReference type="Proteomes" id="UP000032027"/>
    </source>
</evidence>
<reference evidence="2 3" key="2">
    <citation type="journal article" date="2016" name="ISME J.">
        <title>Physiological and genomic characterization of two novel marine thaumarchaeal strains indicates niche differentiation.</title>
        <authorList>
            <person name="Bayer B."/>
            <person name="Vojvoda J."/>
            <person name="Offre P."/>
            <person name="Alves R.J."/>
            <person name="Elisabeth N.H."/>
            <person name="Garcia J.A."/>
            <person name="Volland J.M."/>
            <person name="Srivastava A."/>
            <person name="Schleper C."/>
            <person name="Herndl G.J."/>
        </authorList>
    </citation>
    <scope>NUCLEOTIDE SEQUENCE [LARGE SCALE GENOMIC DNA]</scope>
    <source>
        <strain evidence="2 3">D3C</strain>
    </source>
</reference>
<dbReference type="Proteomes" id="UP000032027">
    <property type="component" value="Chromosome"/>
</dbReference>
<sequence>MMADLIDETADYVLELASSQRLNILISLLNKELTPTAFAKEIDATKQEVHRNFLRLEKSGLIKKKVNGKYTLTTFGQTICTQVPSLVFLSQNRKYFEEHTLGDVPHKFQMRCGQLTNSQYVKGVSKVLEQWKQIYKNSDEYIYEILSEVPLDLIEPLVKKVKKGIKFNYVFSESAVVPKGRKALLKKLGFYELMEKGLIERKMEKNVQTVVVLNEKEACLMFPTLDGESDISEMFYSDDPMFHEWCLDYFRYSWYGSDVFRESKLKE</sequence>
<name>A0A0C5BRC7_9ARCH</name>
<keyword evidence="3" id="KW-1185">Reference proteome</keyword>
<dbReference type="SUPFAM" id="SSF46785">
    <property type="entry name" value="Winged helix' DNA-binding domain"/>
    <property type="match status" value="1"/>
</dbReference>
<dbReference type="KEGG" id="nid:NPIRD3C_1101"/>
<organism evidence="2 3">
    <name type="scientific">Nitrosopumilus piranensis</name>
    <dbReference type="NCBI Taxonomy" id="1582439"/>
    <lineage>
        <taxon>Archaea</taxon>
        <taxon>Nitrososphaerota</taxon>
        <taxon>Nitrososphaeria</taxon>
        <taxon>Nitrosopumilales</taxon>
        <taxon>Nitrosopumilaceae</taxon>
        <taxon>Nitrosopumilus</taxon>
    </lineage>
</organism>
<dbReference type="HOGENOM" id="CLU_062767_3_0_2"/>
<dbReference type="EMBL" id="CP010868">
    <property type="protein sequence ID" value="AJM92313.1"/>
    <property type="molecule type" value="Genomic_DNA"/>
</dbReference>
<dbReference type="InterPro" id="IPR036388">
    <property type="entry name" value="WH-like_DNA-bd_sf"/>
</dbReference>
<dbReference type="Pfam" id="PF25213">
    <property type="entry name" value="HVO_A0261_N"/>
    <property type="match status" value="1"/>
</dbReference>